<name>A0A8S3WW96_PARAO</name>
<evidence type="ECO:0000256" key="1">
    <source>
        <dbReference type="SAM" id="SignalP"/>
    </source>
</evidence>
<keyword evidence="4" id="KW-1185">Reference proteome</keyword>
<feature type="signal peptide" evidence="1">
    <location>
        <begin position="1"/>
        <end position="21"/>
    </location>
</feature>
<keyword evidence="1" id="KW-0732">Signal</keyword>
<organism evidence="3 4">
    <name type="scientific">Parnassius apollo</name>
    <name type="common">Apollo butterfly</name>
    <name type="synonym">Papilio apollo</name>
    <dbReference type="NCBI Taxonomy" id="110799"/>
    <lineage>
        <taxon>Eukaryota</taxon>
        <taxon>Metazoa</taxon>
        <taxon>Ecdysozoa</taxon>
        <taxon>Arthropoda</taxon>
        <taxon>Hexapoda</taxon>
        <taxon>Insecta</taxon>
        <taxon>Pterygota</taxon>
        <taxon>Neoptera</taxon>
        <taxon>Endopterygota</taxon>
        <taxon>Lepidoptera</taxon>
        <taxon>Glossata</taxon>
        <taxon>Ditrysia</taxon>
        <taxon>Papilionoidea</taxon>
        <taxon>Papilionidae</taxon>
        <taxon>Parnassiinae</taxon>
        <taxon>Parnassini</taxon>
        <taxon>Parnassius</taxon>
        <taxon>Parnassius</taxon>
    </lineage>
</organism>
<dbReference type="EMBL" id="CAJQZP010000769">
    <property type="protein sequence ID" value="CAG4983777.1"/>
    <property type="molecule type" value="Genomic_DNA"/>
</dbReference>
<protein>
    <submittedName>
        <fullName evidence="3">(apollo) hypothetical protein</fullName>
    </submittedName>
</protein>
<dbReference type="Pfam" id="PF20146">
    <property type="entry name" value="NRF"/>
    <property type="match status" value="1"/>
</dbReference>
<dbReference type="PANTHER" id="PTHR11161:SF0">
    <property type="entry name" value="O-ACYLTRANSFERASE LIKE PROTEIN"/>
    <property type="match status" value="1"/>
</dbReference>
<proteinExistence type="predicted"/>
<evidence type="ECO:0000313" key="3">
    <source>
        <dbReference type="EMBL" id="CAG4983777.1"/>
    </source>
</evidence>
<reference evidence="3" key="1">
    <citation type="submission" date="2021-04" db="EMBL/GenBank/DDBJ databases">
        <authorList>
            <person name="Tunstrom K."/>
        </authorList>
    </citation>
    <scope>NUCLEOTIDE SEQUENCE</scope>
</reference>
<dbReference type="InterPro" id="IPR006621">
    <property type="entry name" value="Nose-resist-to-fluoxetine_N"/>
</dbReference>
<feature type="chain" id="PRO_5035744449" evidence="1">
    <location>
        <begin position="22"/>
        <end position="230"/>
    </location>
</feature>
<sequence>MRKTSILLSFFVLLINNLVQGHLHLDWDTPNQALNQSLFEDVLDSEECRRQINFLRDNTLQLALFLDAGIRIPRGIFDGNTMDLGNYHQCLNINLPLNNTAIEGKYCMIRVPFNQELDLPNSSTPRWLNFNPSSLRMDEDVISMLKDYSYRRTALKALFGTDLNEIRSGLGNPLQYSVFRLAVCIPKPCTTQEAISELLFNISSIGFQYEDDYCRLPNDKPWVPADYTAM</sequence>
<comment type="caution">
    <text evidence="3">The sequence shown here is derived from an EMBL/GenBank/DDBJ whole genome shotgun (WGS) entry which is preliminary data.</text>
</comment>
<dbReference type="PANTHER" id="PTHR11161">
    <property type="entry name" value="O-ACYLTRANSFERASE"/>
    <property type="match status" value="1"/>
</dbReference>
<feature type="domain" description="Nose resistant-to-fluoxetine protein N-terminal" evidence="2">
    <location>
        <begin position="45"/>
        <end position="161"/>
    </location>
</feature>
<evidence type="ECO:0000259" key="2">
    <source>
        <dbReference type="SMART" id="SM00703"/>
    </source>
</evidence>
<dbReference type="SMART" id="SM00703">
    <property type="entry name" value="NRF"/>
    <property type="match status" value="1"/>
</dbReference>
<gene>
    <name evidence="3" type="ORF">PAPOLLO_LOCUS10708</name>
</gene>
<dbReference type="InterPro" id="IPR052728">
    <property type="entry name" value="O2_lipid_transport_reg"/>
</dbReference>
<accession>A0A8S3WW96</accession>
<evidence type="ECO:0000313" key="4">
    <source>
        <dbReference type="Proteomes" id="UP000691718"/>
    </source>
</evidence>
<dbReference type="AlphaFoldDB" id="A0A8S3WW96"/>
<dbReference type="Proteomes" id="UP000691718">
    <property type="component" value="Unassembled WGS sequence"/>
</dbReference>
<dbReference type="OrthoDB" id="118951at2759"/>